<sequence>MKKHLKLIISLSAATIVGIGTYLYACADGGWYYLYNSVFSPEVTVNKTSYTPLYLEGENLFYGDYDTDSQGNLSSSDLDDWKQYLGKDFWAEGIQYFMYNNDALADIRKYNDATDKSSVRLSHHTPKTQSARLTNFFALLDIARNNESITNNTESAWDYEKRNVQYTQNSQIEKAEKLYQKAVANKDTFFANRMWLQVMRLKFYSANRSAVIAFFEQTQAGQPKNSLYYRALHYVAGAYKSQKNYAKANALLATLFSEVPKLRKAVTFEYRALTDSETEKIAAPLSKAEQCALWAMQGYYSKEEVAIQKILHIDPKSPHIDFLLTRYINRIEGVVNKFGDLYQDQPLANVNAYHQYTHKVATQDFKTDWLLQTAREGKVSNPYLWNVAAGYVSMFRNEATTAKEFLKKADAVAKNEKQKVQVRIIDVMNDVTALQQITATDEERLTKKVEWMWQSALLKESEYKSALRSRYAFDLVRNYLSALYNAQKNLVMSEITCPKDGFYENNNHSAAIEKFLLKTNKTPWEVFWTKEYRFTLGEIYESRAIYAFYKDDLDKAIAEMKKIPLESRQVYDEQAEKMVSKQLKLSESSLPANPFNGFIQDCHDCEHAKKRSPYTKISFLQKVKEMEEKLAKGEDMYNNALLLGNAFYSASYFGNSRAFYYNDILGETGGFFVNAQNMTMLLNMTHAKKYYQIAQQHASTDEQRAKIAYMLAKVERNEFYNKQYYSEGKIYGVSPWENEIAFKDWQGFKELRKYPHTQYYKDVIRECGYFRKVIGNR</sequence>
<organism evidence="1 2">
    <name type="scientific">Capnocytophaga endodontalis</name>
    <dbReference type="NCBI Taxonomy" id="2708117"/>
    <lineage>
        <taxon>Bacteria</taxon>
        <taxon>Pseudomonadati</taxon>
        <taxon>Bacteroidota</taxon>
        <taxon>Flavobacteriia</taxon>
        <taxon>Flavobacteriales</taxon>
        <taxon>Flavobacteriaceae</taxon>
        <taxon>Capnocytophaga</taxon>
    </lineage>
</organism>
<name>A0A1Z4BK09_9FLAO</name>
<accession>A0A1Z4BK09</accession>
<proteinExistence type="predicted"/>
<keyword evidence="2" id="KW-1185">Reference proteome</keyword>
<evidence type="ECO:0000313" key="1">
    <source>
        <dbReference type="EMBL" id="ASF41608.1"/>
    </source>
</evidence>
<dbReference type="RefSeq" id="WP_088592840.1">
    <property type="nucleotide sequence ID" value="NZ_CP022022.1"/>
</dbReference>
<reference evidence="2" key="1">
    <citation type="submission" date="2017-06" db="EMBL/GenBank/DDBJ databases">
        <title>Complete genome sequence of Capnocytophaga sp. KCOM 1579 (=ChDC OS43) isolated from a human refractory periapical abscess lesion.</title>
        <authorList>
            <person name="Kook J.-K."/>
            <person name="Park S.-N."/>
            <person name="Lim Y.K."/>
            <person name="Roh H."/>
        </authorList>
    </citation>
    <scope>NUCLEOTIDE SEQUENCE [LARGE SCALE GENOMIC DNA]</scope>
    <source>
        <strain evidence="2">ChDC OS43</strain>
    </source>
</reference>
<dbReference type="AlphaFoldDB" id="A0A1Z4BK09"/>
<protein>
    <submittedName>
        <fullName evidence="1">Uncharacterized protein</fullName>
    </submittedName>
</protein>
<dbReference type="Proteomes" id="UP000197007">
    <property type="component" value="Chromosome"/>
</dbReference>
<gene>
    <name evidence="1" type="ORF">CBG49_00070</name>
</gene>
<evidence type="ECO:0000313" key="2">
    <source>
        <dbReference type="Proteomes" id="UP000197007"/>
    </source>
</evidence>
<dbReference type="EMBL" id="CP022022">
    <property type="protein sequence ID" value="ASF41608.1"/>
    <property type="molecule type" value="Genomic_DNA"/>
</dbReference>
<dbReference type="KEGG" id="capn:CBG49_00070"/>